<dbReference type="AlphaFoldDB" id="A0AB94IK68"/>
<gene>
    <name evidence="2" type="ORF">BAVI_18112</name>
</gene>
<sequence length="216" mass="23809">MDNNQGPLSWLKKLLKLDEKGEKKPGKYQYMILVLCIGAAFMFVGNIVFKNDTNPASVPAATSGKAESEDVAAFGLNKGSGNKAIAEYEEKYENQLKKALQEMLGVNDVTVVVNIDSTDKKVLEKNRVTKSQTTDEVDRDGGQRKVVDSSTDEQLVIIREGEKEVPIVVETKKPEIRGVLVVAKGADNIEVKKWIREAVTRVLGVPSHRVAVMPKK</sequence>
<keyword evidence="1" id="KW-0812">Transmembrane</keyword>
<evidence type="ECO:0000256" key="1">
    <source>
        <dbReference type="SAM" id="Phobius"/>
    </source>
</evidence>
<proteinExistence type="predicted"/>
<dbReference type="Proteomes" id="UP000018877">
    <property type="component" value="Unassembled WGS sequence"/>
</dbReference>
<protein>
    <submittedName>
        <fullName evidence="2">Stage III sporulation protein AG</fullName>
    </submittedName>
</protein>
<name>A0AB94IK68_9BACI</name>
<organism evidence="2 3">
    <name type="scientific">Neobacillus vireti LMG 21834</name>
    <dbReference type="NCBI Taxonomy" id="1131730"/>
    <lineage>
        <taxon>Bacteria</taxon>
        <taxon>Bacillati</taxon>
        <taxon>Bacillota</taxon>
        <taxon>Bacilli</taxon>
        <taxon>Bacillales</taxon>
        <taxon>Bacillaceae</taxon>
        <taxon>Neobacillus</taxon>
    </lineage>
</organism>
<dbReference type="NCBIfam" id="TIGR02830">
    <property type="entry name" value="spore_III_AG"/>
    <property type="match status" value="1"/>
</dbReference>
<keyword evidence="1" id="KW-0472">Membrane</keyword>
<dbReference type="InterPro" id="IPR014195">
    <property type="entry name" value="Spore_III_AG"/>
</dbReference>
<dbReference type="EMBL" id="ALAN01000098">
    <property type="protein sequence ID" value="ETI67373.1"/>
    <property type="molecule type" value="Genomic_DNA"/>
</dbReference>
<accession>A0AB94IK68</accession>
<comment type="caution">
    <text evidence="2">The sequence shown here is derived from an EMBL/GenBank/DDBJ whole genome shotgun (WGS) entry which is preliminary data.</text>
</comment>
<reference evidence="2 3" key="1">
    <citation type="journal article" date="2014" name="Environ. Microbiol.">
        <title>The nitrate-ammonifying and nosZ-carrying bacterium Bacillus vireti is a potent source and sink for nitric and nitrous oxide under high nitrate conditions.</title>
        <authorList>
            <person name="Mania D."/>
            <person name="Heylen K."/>
            <person name="van Spanning R.J."/>
            <person name="Frostegard A."/>
        </authorList>
    </citation>
    <scope>NUCLEOTIDE SEQUENCE [LARGE SCALE GENOMIC DNA]</scope>
    <source>
        <strain evidence="2 3">LMG 21834</strain>
    </source>
</reference>
<feature type="transmembrane region" description="Helical" evidence="1">
    <location>
        <begin position="30"/>
        <end position="49"/>
    </location>
</feature>
<keyword evidence="1" id="KW-1133">Transmembrane helix</keyword>
<dbReference type="RefSeq" id="WP_024029794.1">
    <property type="nucleotide sequence ID" value="NZ_ALAN01000098.1"/>
</dbReference>
<evidence type="ECO:0000313" key="2">
    <source>
        <dbReference type="EMBL" id="ETI67373.1"/>
    </source>
</evidence>
<keyword evidence="3" id="KW-1185">Reference proteome</keyword>
<evidence type="ECO:0000313" key="3">
    <source>
        <dbReference type="Proteomes" id="UP000018877"/>
    </source>
</evidence>